<sequence length="211" mass="23965">MPRLSSLHQIELDENYDLNSKNHTLDDLIKIKKKIEQNLSNLFDHLEKFNCDMDSELVTIDGFPRSDIDVVQVRLTRSKIIYFRNDLKTLLNMIELCLQEKLSVTSRLTDLAVTDGNTEESTVPFAIVTEVIEESPSYKAGLNKNDKIIKIGSINAGNHDNLKKVAEIVKKNEDKQIELKVIRGNDLINVYLTPTTNWDGNGLLGCRINPL</sequence>
<feature type="domain" description="PDZ" evidence="4">
    <location>
        <begin position="100"/>
        <end position="185"/>
    </location>
</feature>
<dbReference type="InterPro" id="IPR041489">
    <property type="entry name" value="PDZ_6"/>
</dbReference>
<dbReference type="EMBL" id="KV454018">
    <property type="protein sequence ID" value="ODV93370.1"/>
    <property type="molecule type" value="Genomic_DNA"/>
</dbReference>
<dbReference type="GO" id="GO:0070682">
    <property type="term" value="P:proteasome regulatory particle assembly"/>
    <property type="evidence" value="ECO:0007669"/>
    <property type="project" value="EnsemblFungi"/>
</dbReference>
<accession>A0A1E4TNN6</accession>
<dbReference type="SMART" id="SM00228">
    <property type="entry name" value="PDZ"/>
    <property type="match status" value="1"/>
</dbReference>
<evidence type="ECO:0000259" key="4">
    <source>
        <dbReference type="SMART" id="SM00228"/>
    </source>
</evidence>
<dbReference type="PANTHER" id="PTHR12651:SF1">
    <property type="entry name" value="26S PROTEASOME NON-ATPASE REGULATORY SUBUNIT 9"/>
    <property type="match status" value="1"/>
</dbReference>
<dbReference type="FunFam" id="2.30.42.10:FF:000107">
    <property type="entry name" value="26S proteasome non-ATPase regulatory subunit 9"/>
    <property type="match status" value="1"/>
</dbReference>
<dbReference type="InterPro" id="IPR001478">
    <property type="entry name" value="PDZ"/>
</dbReference>
<dbReference type="InterPro" id="IPR040815">
    <property type="entry name" value="Nas2_N"/>
</dbReference>
<protein>
    <recommendedName>
        <fullName evidence="3">Probable 26S proteasome regulatory subunit p27</fullName>
    </recommendedName>
</protein>
<evidence type="ECO:0000256" key="3">
    <source>
        <dbReference type="ARBA" id="ARBA00068021"/>
    </source>
</evidence>
<evidence type="ECO:0000313" key="5">
    <source>
        <dbReference type="EMBL" id="ODV93370.1"/>
    </source>
</evidence>
<dbReference type="Pfam" id="PF17820">
    <property type="entry name" value="PDZ_6"/>
    <property type="match status" value="1"/>
</dbReference>
<dbReference type="InterPro" id="IPR035269">
    <property type="entry name" value="PSMD9"/>
</dbReference>
<dbReference type="AlphaFoldDB" id="A0A1E4TNN6"/>
<dbReference type="PANTHER" id="PTHR12651">
    <property type="entry name" value="26S PROTEASOME NON-ATPASE REGULATORY SUBUNIT 9"/>
    <property type="match status" value="1"/>
</dbReference>
<dbReference type="InterPro" id="IPR036034">
    <property type="entry name" value="PDZ_sf"/>
</dbReference>
<dbReference type="GO" id="GO:0005634">
    <property type="term" value="C:nucleus"/>
    <property type="evidence" value="ECO:0007669"/>
    <property type="project" value="EnsemblFungi"/>
</dbReference>
<evidence type="ECO:0000313" key="6">
    <source>
        <dbReference type="Proteomes" id="UP000094236"/>
    </source>
</evidence>
<proteinExistence type="inferred from homology"/>
<dbReference type="STRING" id="669874.A0A1E4TNN6"/>
<name>A0A1E4TNN6_PACTA</name>
<evidence type="ECO:0000256" key="2">
    <source>
        <dbReference type="ARBA" id="ARBA00023186"/>
    </source>
</evidence>
<organism evidence="5 6">
    <name type="scientific">Pachysolen tannophilus NRRL Y-2460</name>
    <dbReference type="NCBI Taxonomy" id="669874"/>
    <lineage>
        <taxon>Eukaryota</taxon>
        <taxon>Fungi</taxon>
        <taxon>Dikarya</taxon>
        <taxon>Ascomycota</taxon>
        <taxon>Saccharomycotina</taxon>
        <taxon>Pichiomycetes</taxon>
        <taxon>Pachysolenaceae</taxon>
        <taxon>Pachysolen</taxon>
    </lineage>
</organism>
<gene>
    <name evidence="5" type="ORF">PACTADRAFT_51969</name>
</gene>
<dbReference type="Proteomes" id="UP000094236">
    <property type="component" value="Unassembled WGS sequence"/>
</dbReference>
<dbReference type="GO" id="GO:0005829">
    <property type="term" value="C:cytosol"/>
    <property type="evidence" value="ECO:0007669"/>
    <property type="project" value="EnsemblFungi"/>
</dbReference>
<keyword evidence="2" id="KW-0143">Chaperone</keyword>
<keyword evidence="6" id="KW-1185">Reference proteome</keyword>
<dbReference type="OrthoDB" id="72325at2759"/>
<reference evidence="6" key="1">
    <citation type="submission" date="2016-05" db="EMBL/GenBank/DDBJ databases">
        <title>Comparative genomics of biotechnologically important yeasts.</title>
        <authorList>
            <consortium name="DOE Joint Genome Institute"/>
            <person name="Riley R."/>
            <person name="Haridas S."/>
            <person name="Wolfe K.H."/>
            <person name="Lopes M.R."/>
            <person name="Hittinger C.T."/>
            <person name="Goker M."/>
            <person name="Salamov A."/>
            <person name="Wisecaver J."/>
            <person name="Long T.M."/>
            <person name="Aerts A.L."/>
            <person name="Barry K."/>
            <person name="Choi C."/>
            <person name="Clum A."/>
            <person name="Coughlan A.Y."/>
            <person name="Deshpande S."/>
            <person name="Douglass A.P."/>
            <person name="Hanson S.J."/>
            <person name="Klenk H.-P."/>
            <person name="Labutti K."/>
            <person name="Lapidus A."/>
            <person name="Lindquist E."/>
            <person name="Lipzen A."/>
            <person name="Meier-Kolthoff J.P."/>
            <person name="Ohm R.A."/>
            <person name="Otillar R.P."/>
            <person name="Pangilinan J."/>
            <person name="Peng Y."/>
            <person name="Rokas A."/>
            <person name="Rosa C.A."/>
            <person name="Scheuner C."/>
            <person name="Sibirny A.A."/>
            <person name="Slot J.C."/>
            <person name="Stielow J.B."/>
            <person name="Sun H."/>
            <person name="Kurtzman C.P."/>
            <person name="Blackwell M."/>
            <person name="Grigoriev I.V."/>
            <person name="Jeffries T.W."/>
        </authorList>
    </citation>
    <scope>NUCLEOTIDE SEQUENCE [LARGE SCALE GENOMIC DNA]</scope>
    <source>
        <strain evidence="6">NRRL Y-2460</strain>
    </source>
</reference>
<dbReference type="GO" id="GO:0044183">
    <property type="term" value="F:protein folding chaperone"/>
    <property type="evidence" value="ECO:0007669"/>
    <property type="project" value="EnsemblFungi"/>
</dbReference>
<dbReference type="Gene3D" id="2.30.42.10">
    <property type="match status" value="1"/>
</dbReference>
<dbReference type="SUPFAM" id="SSF50156">
    <property type="entry name" value="PDZ domain-like"/>
    <property type="match status" value="1"/>
</dbReference>
<comment type="similarity">
    <text evidence="1">Belongs to the proteasome subunit p27 family.</text>
</comment>
<dbReference type="Gene3D" id="6.10.140.1710">
    <property type="match status" value="1"/>
</dbReference>
<dbReference type="Pfam" id="PF18265">
    <property type="entry name" value="Nas2_N"/>
    <property type="match status" value="1"/>
</dbReference>
<evidence type="ECO:0000256" key="1">
    <source>
        <dbReference type="ARBA" id="ARBA00005256"/>
    </source>
</evidence>